<dbReference type="PROSITE" id="PS00059">
    <property type="entry name" value="ADH_ZINC"/>
    <property type="match status" value="1"/>
</dbReference>
<dbReference type="InterPro" id="IPR001509">
    <property type="entry name" value="Epimerase_deHydtase"/>
</dbReference>
<dbReference type="GO" id="GO:0046526">
    <property type="term" value="F:D-xylulose reductase activity"/>
    <property type="evidence" value="ECO:0007669"/>
    <property type="project" value="UniProtKB-EC"/>
</dbReference>
<evidence type="ECO:0000259" key="12">
    <source>
        <dbReference type="Pfam" id="PF00107"/>
    </source>
</evidence>
<keyword evidence="5" id="KW-0560">Oxidoreductase</keyword>
<dbReference type="InterPro" id="IPR011032">
    <property type="entry name" value="GroES-like_sf"/>
</dbReference>
<dbReference type="GO" id="GO:0008270">
    <property type="term" value="F:zinc ion binding"/>
    <property type="evidence" value="ECO:0007669"/>
    <property type="project" value="InterPro"/>
</dbReference>
<dbReference type="HOGENOM" id="CLU_392803_0_0_1"/>
<evidence type="ECO:0000256" key="5">
    <source>
        <dbReference type="ARBA" id="ARBA00023002"/>
    </source>
</evidence>
<comment type="pathway">
    <text evidence="8">Carbohydrate degradation; L-arabinose degradation via L-arabinitol; D-xylulose 5-phosphate from L-arabinose (fungal route): step 4/5.</text>
</comment>
<evidence type="ECO:0000259" key="14">
    <source>
        <dbReference type="Pfam" id="PF08240"/>
    </source>
</evidence>
<evidence type="ECO:0000256" key="4">
    <source>
        <dbReference type="ARBA" id="ARBA00022833"/>
    </source>
</evidence>
<comment type="similarity">
    <text evidence="2 11">Belongs to the zinc-containing alcohol dehydrogenase family.</text>
</comment>
<keyword evidence="3 11" id="KW-0479">Metal-binding</keyword>
<dbReference type="CDD" id="cd05285">
    <property type="entry name" value="sorbitol_DH"/>
    <property type="match status" value="1"/>
</dbReference>
<feature type="domain" description="NAD-dependent epimerase/dehydratase" evidence="13">
    <location>
        <begin position="5"/>
        <end position="235"/>
    </location>
</feature>
<evidence type="ECO:0000313" key="15">
    <source>
        <dbReference type="EMBL" id="EHL02125.1"/>
    </source>
</evidence>
<dbReference type="Gene3D" id="3.90.180.10">
    <property type="entry name" value="Medium-chain alcohol dehydrogenases, catalytic domain"/>
    <property type="match status" value="1"/>
</dbReference>
<dbReference type="FunFam" id="3.40.50.720:FF:000068">
    <property type="entry name" value="Sorbitol dehydrogenase"/>
    <property type="match status" value="1"/>
</dbReference>
<evidence type="ECO:0000256" key="1">
    <source>
        <dbReference type="ARBA" id="ARBA00001947"/>
    </source>
</evidence>
<evidence type="ECO:0000259" key="13">
    <source>
        <dbReference type="Pfam" id="PF01370"/>
    </source>
</evidence>
<dbReference type="InterPro" id="IPR013154">
    <property type="entry name" value="ADH-like_N"/>
</dbReference>
<evidence type="ECO:0000256" key="6">
    <source>
        <dbReference type="ARBA" id="ARBA00023027"/>
    </source>
</evidence>
<dbReference type="AlphaFoldDB" id="H0EH80"/>
<dbReference type="OrthoDB" id="2130169at2759"/>
<dbReference type="EMBL" id="AGUE01000036">
    <property type="protein sequence ID" value="EHL02125.1"/>
    <property type="molecule type" value="Genomic_DNA"/>
</dbReference>
<keyword evidence="4 11" id="KW-0862">Zinc</keyword>
<protein>
    <recommendedName>
        <fullName evidence="9">D-xylulose reductase</fullName>
        <ecNumber evidence="9">1.1.1.9</ecNumber>
    </recommendedName>
    <alternativeName>
        <fullName evidence="10">Xylitol dehydrogenase A</fullName>
    </alternativeName>
</protein>
<comment type="function">
    <text evidence="7">Xylitol dehydrogenase which catalyzes the conversion of xylitol to D-xylulose. Xylose is a major component of hemicelluloses such as xylan. Most fungi utilize D-xylose via three enzymatic reactions, xylose reductase (XR), xylitol dehydrogenase (XDH), and xylulokinase, to form xylulose 5-phosphate, which enters pentose phosphate pathway.</text>
</comment>
<keyword evidence="16" id="KW-1185">Reference proteome</keyword>
<name>H0EH80_GLAL7</name>
<evidence type="ECO:0000256" key="8">
    <source>
        <dbReference type="ARBA" id="ARBA00025713"/>
    </source>
</evidence>
<dbReference type="PANTHER" id="PTHR43161">
    <property type="entry name" value="SORBITOL DEHYDROGENASE"/>
    <property type="match status" value="1"/>
</dbReference>
<organism evidence="15 16">
    <name type="scientific">Glarea lozoyensis (strain ATCC 74030 / MF5533)</name>
    <dbReference type="NCBI Taxonomy" id="1104152"/>
    <lineage>
        <taxon>Eukaryota</taxon>
        <taxon>Fungi</taxon>
        <taxon>Dikarya</taxon>
        <taxon>Ascomycota</taxon>
        <taxon>Pezizomycotina</taxon>
        <taxon>Leotiomycetes</taxon>
        <taxon>Helotiales</taxon>
        <taxon>Helotiaceae</taxon>
        <taxon>Glarea</taxon>
    </lineage>
</organism>
<feature type="domain" description="Alcohol dehydrogenase-like N-terminal" evidence="14">
    <location>
        <begin position="395"/>
        <end position="490"/>
    </location>
</feature>
<dbReference type="EC" id="1.1.1.9" evidence="9"/>
<comment type="caution">
    <text evidence="15">The sequence shown here is derived from an EMBL/GenBank/DDBJ whole genome shotgun (WGS) entry which is preliminary data.</text>
</comment>
<dbReference type="GO" id="GO:0003939">
    <property type="term" value="F:L-iditol 2-dehydrogenase (NAD+) activity"/>
    <property type="evidence" value="ECO:0007669"/>
    <property type="project" value="TreeGrafter"/>
</dbReference>
<evidence type="ECO:0000256" key="2">
    <source>
        <dbReference type="ARBA" id="ARBA00008072"/>
    </source>
</evidence>
<dbReference type="InterPro" id="IPR002328">
    <property type="entry name" value="ADH_Zn_CS"/>
</dbReference>
<dbReference type="InterPro" id="IPR045306">
    <property type="entry name" value="SDH-like"/>
</dbReference>
<dbReference type="Proteomes" id="UP000005446">
    <property type="component" value="Unassembled WGS sequence"/>
</dbReference>
<feature type="domain" description="Alcohol dehydrogenase-like C-terminal" evidence="12">
    <location>
        <begin position="530"/>
        <end position="659"/>
    </location>
</feature>
<dbReference type="Pfam" id="PF08240">
    <property type="entry name" value="ADH_N"/>
    <property type="match status" value="1"/>
</dbReference>
<proteinExistence type="inferred from homology"/>
<dbReference type="PANTHER" id="PTHR43161:SF9">
    <property type="entry name" value="SORBITOL DEHYDROGENASE"/>
    <property type="match status" value="1"/>
</dbReference>
<accession>H0EH80</accession>
<keyword evidence="6" id="KW-0520">NAD</keyword>
<evidence type="ECO:0000256" key="3">
    <source>
        <dbReference type="ARBA" id="ARBA00022723"/>
    </source>
</evidence>
<dbReference type="GO" id="GO:0006062">
    <property type="term" value="P:sorbitol catabolic process"/>
    <property type="evidence" value="ECO:0007669"/>
    <property type="project" value="TreeGrafter"/>
</dbReference>
<dbReference type="InParanoid" id="H0EH80"/>
<evidence type="ECO:0000256" key="10">
    <source>
        <dbReference type="ARBA" id="ARBA00030139"/>
    </source>
</evidence>
<evidence type="ECO:0000256" key="9">
    <source>
        <dbReference type="ARBA" id="ARBA00026119"/>
    </source>
</evidence>
<dbReference type="Pfam" id="PF00107">
    <property type="entry name" value="ADH_zinc_N"/>
    <property type="match status" value="1"/>
</dbReference>
<dbReference type="Gene3D" id="3.40.50.720">
    <property type="entry name" value="NAD(P)-binding Rossmann-like Domain"/>
    <property type="match status" value="2"/>
</dbReference>
<comment type="cofactor">
    <cofactor evidence="1 11">
        <name>Zn(2+)</name>
        <dbReference type="ChEBI" id="CHEBI:29105"/>
    </cofactor>
</comment>
<dbReference type="Pfam" id="PF01370">
    <property type="entry name" value="Epimerase"/>
    <property type="match status" value="1"/>
</dbReference>
<dbReference type="InterPro" id="IPR013149">
    <property type="entry name" value="ADH-like_C"/>
</dbReference>
<dbReference type="SUPFAM" id="SSF51735">
    <property type="entry name" value="NAD(P)-binding Rossmann-fold domains"/>
    <property type="match status" value="2"/>
</dbReference>
<dbReference type="InterPro" id="IPR036291">
    <property type="entry name" value="NAD(P)-bd_dom_sf"/>
</dbReference>
<gene>
    <name evidence="15" type="ORF">M7I_1857</name>
</gene>
<evidence type="ECO:0000256" key="11">
    <source>
        <dbReference type="RuleBase" id="RU361277"/>
    </source>
</evidence>
<dbReference type="SUPFAM" id="SSF50129">
    <property type="entry name" value="GroES-like"/>
    <property type="match status" value="1"/>
</dbReference>
<sequence>MAPKIFLTGATGYLGGDILFALNKAHPDYEISALVRNSEKGAPVAAAFPKTRLVYGGLDDSQLIEDEAARADIVIHTADASDHKGAAEAIARGIAKGHSKENPGFWLHISGTGILTWDDSRTETYGEPPYTKPYDDLERVSDLTNLPDDAFHRDVDKVVLEAASDVVKTAIICPPTIYGEGRGPGNKRSRQVYVLVESTLKNGQAPQLGRGLTEWDNVNVHDLSDLFVLATEAAVKNKSDVDDKLWGKEGYYLAENGHHVWGEISKLVGKTAFEKGYIKEKEAKAMDVEEAKKVAGFEALSWGLNSKGFAKRARKYLGWSPKGTSLEEEIPNIVEGEAKRLAQTTFITPAEVNLAMKLNMDSSFENPAVYLSGPGQASIKESPLPNITDSHSVHFWKHGGIINKVSEANPLIMGHEASGVVHSIGSAVTTLKVGDRVAIEPGRPCRRCKPCKAGRYNLCPSMKFAADPPDSHGTLRKFYEIPEDFCYVLPPDMGLDEGVLVEPTAVAVHACRLAEVKVGIDVVIFGAGTVGLLCAAVAKAMGARKVVSVDVNESRLEFARGFASTDTFLPGSGDTAGTIATQLNTAYFTKGADLVLEATGVESCIGAGIQVLKRGGTYVQVGLGKQRIQFPIVSLSEKEINMKGCFRYNAGDYDLALHLLGGGKVRVKDLITSVKVFEDVTEAWETTARGEGIKTLIRVGGV</sequence>
<reference evidence="15 16" key="1">
    <citation type="journal article" date="2012" name="Eukaryot. Cell">
        <title>Genome sequence of the fungus Glarea lozoyensis: the first genome sequence of a species from the Helotiaceae family.</title>
        <authorList>
            <person name="Youssar L."/>
            <person name="Gruening B.A."/>
            <person name="Erxleben A."/>
            <person name="Guenther S."/>
            <person name="Huettel W."/>
        </authorList>
    </citation>
    <scope>NUCLEOTIDE SEQUENCE [LARGE SCALE GENOMIC DNA]</scope>
    <source>
        <strain evidence="16">ATCC 74030 / MF5533</strain>
    </source>
</reference>
<evidence type="ECO:0000313" key="16">
    <source>
        <dbReference type="Proteomes" id="UP000005446"/>
    </source>
</evidence>
<evidence type="ECO:0000256" key="7">
    <source>
        <dbReference type="ARBA" id="ARBA00024843"/>
    </source>
</evidence>